<proteinExistence type="predicted"/>
<dbReference type="SUPFAM" id="SSF56436">
    <property type="entry name" value="C-type lectin-like"/>
    <property type="match status" value="1"/>
</dbReference>
<feature type="domain" description="C-type lectin" evidence="1">
    <location>
        <begin position="1"/>
        <end position="100"/>
    </location>
</feature>
<keyword evidence="3" id="KW-1185">Reference proteome</keyword>
<gene>
    <name evidence="2" type="ORF">GE061_003233</name>
</gene>
<dbReference type="InterPro" id="IPR016186">
    <property type="entry name" value="C-type_lectin-like/link_sf"/>
</dbReference>
<reference evidence="2" key="1">
    <citation type="journal article" date="2021" name="Mol. Ecol. Resour.">
        <title>Apolygus lucorum genome provides insights into omnivorousness and mesophyll feeding.</title>
        <authorList>
            <person name="Liu Y."/>
            <person name="Liu H."/>
            <person name="Wang H."/>
            <person name="Huang T."/>
            <person name="Liu B."/>
            <person name="Yang B."/>
            <person name="Yin L."/>
            <person name="Li B."/>
            <person name="Zhang Y."/>
            <person name="Zhang S."/>
            <person name="Jiang F."/>
            <person name="Zhang X."/>
            <person name="Ren Y."/>
            <person name="Wang B."/>
            <person name="Wang S."/>
            <person name="Lu Y."/>
            <person name="Wu K."/>
            <person name="Fan W."/>
            <person name="Wang G."/>
        </authorList>
    </citation>
    <scope>NUCLEOTIDE SEQUENCE</scope>
    <source>
        <strain evidence="2">12Hb</strain>
    </source>
</reference>
<sequence length="138" mass="16164">MEFRNPRPGYREENSYWVGATDRRIEGDFQWTDSLPFTYTNWYEGQGEMNKQPNDDGLSAQDCLELRRKYSRSPPHPPSISESFKWNDRNCDQPNYYICQRLASGGRTNLYFSIIHSSSTSISMESEPTERINTCLRS</sequence>
<organism evidence="2 3">
    <name type="scientific">Apolygus lucorum</name>
    <name type="common">Small green plant bug</name>
    <name type="synonym">Lygocoris lucorum</name>
    <dbReference type="NCBI Taxonomy" id="248454"/>
    <lineage>
        <taxon>Eukaryota</taxon>
        <taxon>Metazoa</taxon>
        <taxon>Ecdysozoa</taxon>
        <taxon>Arthropoda</taxon>
        <taxon>Hexapoda</taxon>
        <taxon>Insecta</taxon>
        <taxon>Pterygota</taxon>
        <taxon>Neoptera</taxon>
        <taxon>Paraneoptera</taxon>
        <taxon>Hemiptera</taxon>
        <taxon>Heteroptera</taxon>
        <taxon>Panheteroptera</taxon>
        <taxon>Cimicomorpha</taxon>
        <taxon>Miridae</taxon>
        <taxon>Mirini</taxon>
        <taxon>Apolygus</taxon>
    </lineage>
</organism>
<dbReference type="InterPro" id="IPR050111">
    <property type="entry name" value="C-type_lectin/snaclec_domain"/>
</dbReference>
<dbReference type="InterPro" id="IPR016187">
    <property type="entry name" value="CTDL_fold"/>
</dbReference>
<comment type="caution">
    <text evidence="2">The sequence shown here is derived from an EMBL/GenBank/DDBJ whole genome shotgun (WGS) entry which is preliminary data.</text>
</comment>
<dbReference type="InterPro" id="IPR001304">
    <property type="entry name" value="C-type_lectin-like"/>
</dbReference>
<dbReference type="OrthoDB" id="418245at2759"/>
<dbReference type="Proteomes" id="UP000466442">
    <property type="component" value="Unassembled WGS sequence"/>
</dbReference>
<dbReference type="PROSITE" id="PS50041">
    <property type="entry name" value="C_TYPE_LECTIN_2"/>
    <property type="match status" value="1"/>
</dbReference>
<dbReference type="Gene3D" id="3.10.100.10">
    <property type="entry name" value="Mannose-Binding Protein A, subunit A"/>
    <property type="match status" value="1"/>
</dbReference>
<name>A0A8S9X382_APOLU</name>
<dbReference type="Pfam" id="PF00059">
    <property type="entry name" value="Lectin_C"/>
    <property type="match status" value="1"/>
</dbReference>
<dbReference type="EMBL" id="WIXP02000011">
    <property type="protein sequence ID" value="KAF6202828.1"/>
    <property type="molecule type" value="Genomic_DNA"/>
</dbReference>
<accession>A0A8S9X382</accession>
<dbReference type="AlphaFoldDB" id="A0A8S9X382"/>
<evidence type="ECO:0000313" key="2">
    <source>
        <dbReference type="EMBL" id="KAF6202828.1"/>
    </source>
</evidence>
<protein>
    <recommendedName>
        <fullName evidence="1">C-type lectin domain-containing protein</fullName>
    </recommendedName>
</protein>
<evidence type="ECO:0000259" key="1">
    <source>
        <dbReference type="PROSITE" id="PS50041"/>
    </source>
</evidence>
<evidence type="ECO:0000313" key="3">
    <source>
        <dbReference type="Proteomes" id="UP000466442"/>
    </source>
</evidence>
<dbReference type="PANTHER" id="PTHR22803">
    <property type="entry name" value="MANNOSE, PHOSPHOLIPASE, LECTIN RECEPTOR RELATED"/>
    <property type="match status" value="1"/>
</dbReference>